<keyword evidence="1" id="KW-1133">Transmembrane helix</keyword>
<keyword evidence="1" id="KW-0472">Membrane</keyword>
<feature type="transmembrane region" description="Helical" evidence="1">
    <location>
        <begin position="110"/>
        <end position="130"/>
    </location>
</feature>
<dbReference type="InterPro" id="IPR047784">
    <property type="entry name" value="TrgA"/>
</dbReference>
<sequence length="131" mass="13920">MMGAISIPTAPLLHGYMRLPFYFEVNVLCGVIIGWTVLGRRMPTFLAGGLSNGISGGILCLVFALLANGFIRMIDLALQMRYDNVLEAVVSIVDLGLDVLVVIAQPSTLGMFAVGALAAGLLSQFVAKYVD</sequence>
<evidence type="ECO:0000313" key="3">
    <source>
        <dbReference type="Proteomes" id="UP000709466"/>
    </source>
</evidence>
<keyword evidence="1" id="KW-0812">Transmembrane</keyword>
<evidence type="ECO:0000313" key="2">
    <source>
        <dbReference type="EMBL" id="NIY72801.1"/>
    </source>
</evidence>
<keyword evidence="3" id="KW-1185">Reference proteome</keyword>
<comment type="caution">
    <text evidence="2">The sequence shown here is derived from an EMBL/GenBank/DDBJ whole genome shotgun (WGS) entry which is preliminary data.</text>
</comment>
<feature type="transmembrane region" description="Helical" evidence="1">
    <location>
        <begin position="50"/>
        <end position="73"/>
    </location>
</feature>
<dbReference type="Proteomes" id="UP000709466">
    <property type="component" value="Unassembled WGS sequence"/>
</dbReference>
<dbReference type="EMBL" id="JAATOP010000006">
    <property type="protein sequence ID" value="NIY72801.1"/>
    <property type="molecule type" value="Genomic_DNA"/>
</dbReference>
<accession>A0ABX0VXH8</accession>
<proteinExistence type="predicted"/>
<organism evidence="2 3">
    <name type="scientific">Marivivens donghaensis</name>
    <dbReference type="NCBI Taxonomy" id="1699413"/>
    <lineage>
        <taxon>Bacteria</taxon>
        <taxon>Pseudomonadati</taxon>
        <taxon>Pseudomonadota</taxon>
        <taxon>Alphaproteobacteria</taxon>
        <taxon>Rhodobacterales</taxon>
        <taxon>Paracoccaceae</taxon>
        <taxon>Marivivens group</taxon>
        <taxon>Marivivens</taxon>
    </lineage>
</organism>
<gene>
    <name evidence="2" type="ORF">HCZ30_10200</name>
</gene>
<protein>
    <submittedName>
        <fullName evidence="2">TrgA family protein</fullName>
    </submittedName>
</protein>
<reference evidence="2 3" key="1">
    <citation type="submission" date="2020-03" db="EMBL/GenBank/DDBJ databases">
        <title>Bacterial isolates of synthetic phycosphere.</title>
        <authorList>
            <person name="Fu H."/>
            <person name="Moran M.A."/>
        </authorList>
    </citation>
    <scope>NUCLEOTIDE SEQUENCE [LARGE SCALE GENOMIC DNA]</scope>
    <source>
        <strain evidence="2 3">HF1</strain>
    </source>
</reference>
<dbReference type="NCBIfam" id="NF033773">
    <property type="entry name" value="tellur_TrgA"/>
    <property type="match status" value="1"/>
</dbReference>
<evidence type="ECO:0000256" key="1">
    <source>
        <dbReference type="SAM" id="Phobius"/>
    </source>
</evidence>
<name>A0ABX0VXH8_9RHOB</name>
<feature type="transmembrane region" description="Helical" evidence="1">
    <location>
        <begin position="21"/>
        <end position="38"/>
    </location>
</feature>